<dbReference type="InterPro" id="IPR017578">
    <property type="entry name" value="Ribazole_CobC"/>
</dbReference>
<dbReference type="Proteomes" id="UP000198598">
    <property type="component" value="Unassembled WGS sequence"/>
</dbReference>
<dbReference type="InterPro" id="IPR013078">
    <property type="entry name" value="His_Pase_superF_clade-1"/>
</dbReference>
<dbReference type="GO" id="GO:0005737">
    <property type="term" value="C:cytoplasm"/>
    <property type="evidence" value="ECO:0007669"/>
    <property type="project" value="TreeGrafter"/>
</dbReference>
<dbReference type="PANTHER" id="PTHR48100:SF59">
    <property type="entry name" value="ADENOSYLCOBALAMIN_ALPHA-RIBAZOLE PHOSPHATASE"/>
    <property type="match status" value="1"/>
</dbReference>
<dbReference type="EMBL" id="FOLQ01000001">
    <property type="protein sequence ID" value="SFC06513.1"/>
    <property type="molecule type" value="Genomic_DNA"/>
</dbReference>
<dbReference type="Pfam" id="PF00300">
    <property type="entry name" value="His_Phos_1"/>
    <property type="match status" value="1"/>
</dbReference>
<dbReference type="OrthoDB" id="9782128at2"/>
<protein>
    <recommendedName>
        <fullName evidence="1">Alpha-ribazole phosphatase</fullName>
        <ecNumber evidence="1">3.1.3.73</ecNumber>
    </recommendedName>
</protein>
<dbReference type="GO" id="GO:0009236">
    <property type="term" value="P:cobalamin biosynthetic process"/>
    <property type="evidence" value="ECO:0007669"/>
    <property type="project" value="UniProtKB-UniRule"/>
</dbReference>
<dbReference type="InterPro" id="IPR050275">
    <property type="entry name" value="PGM_Phosphatase"/>
</dbReference>
<accession>A0A1I1GAY8</accession>
<dbReference type="GO" id="GO:0043755">
    <property type="term" value="F:alpha-ribazole phosphatase activity"/>
    <property type="evidence" value="ECO:0007669"/>
    <property type="project" value="UniProtKB-UniRule"/>
</dbReference>
<dbReference type="CDD" id="cd07067">
    <property type="entry name" value="HP_PGM_like"/>
    <property type="match status" value="1"/>
</dbReference>
<keyword evidence="3" id="KW-1185">Reference proteome</keyword>
<organism evidence="2 3">
    <name type="scientific">Spirosoma endophyticum</name>
    <dbReference type="NCBI Taxonomy" id="662367"/>
    <lineage>
        <taxon>Bacteria</taxon>
        <taxon>Pseudomonadati</taxon>
        <taxon>Bacteroidota</taxon>
        <taxon>Cytophagia</taxon>
        <taxon>Cytophagales</taxon>
        <taxon>Cytophagaceae</taxon>
        <taxon>Spirosoma</taxon>
    </lineage>
</organism>
<reference evidence="2 3" key="1">
    <citation type="submission" date="2016-10" db="EMBL/GenBank/DDBJ databases">
        <authorList>
            <person name="de Groot N.N."/>
        </authorList>
    </citation>
    <scope>NUCLEOTIDE SEQUENCE [LARGE SCALE GENOMIC DNA]</scope>
    <source>
        <strain evidence="2 3">DSM 26130</strain>
    </source>
</reference>
<name>A0A1I1GAY8_9BACT</name>
<gene>
    <name evidence="2" type="ORF">SAMN05216167_101383</name>
</gene>
<dbReference type="SMART" id="SM00855">
    <property type="entry name" value="PGAM"/>
    <property type="match status" value="1"/>
</dbReference>
<dbReference type="STRING" id="662367.SAMN05216167_101383"/>
<dbReference type="SUPFAM" id="SSF53254">
    <property type="entry name" value="Phosphoglycerate mutase-like"/>
    <property type="match status" value="1"/>
</dbReference>
<dbReference type="Gene3D" id="3.40.50.1240">
    <property type="entry name" value="Phosphoglycerate mutase-like"/>
    <property type="match status" value="1"/>
</dbReference>
<dbReference type="RefSeq" id="WP_093822758.1">
    <property type="nucleotide sequence ID" value="NZ_FOLQ01000001.1"/>
</dbReference>
<dbReference type="NCBIfam" id="TIGR03162">
    <property type="entry name" value="ribazole_cobC"/>
    <property type="match status" value="1"/>
</dbReference>
<evidence type="ECO:0000256" key="1">
    <source>
        <dbReference type="NCBIfam" id="TIGR03162"/>
    </source>
</evidence>
<dbReference type="PANTHER" id="PTHR48100">
    <property type="entry name" value="BROAD-SPECIFICITY PHOSPHATASE YOR283W-RELATED"/>
    <property type="match status" value="1"/>
</dbReference>
<evidence type="ECO:0000313" key="2">
    <source>
        <dbReference type="EMBL" id="SFC06513.1"/>
    </source>
</evidence>
<sequence length="173" mass="19745">MEVYLIRHTTPAITPGLIYGHLDVDLTDSFLDELETVKQKLPLTFEAVYSSPSLRCTRLAERLASVFIIDDRLRELDFGNWEGKTWDTIDQRDSQAWMDDFVNVSTPGGESMAQMHERVIHFWQDLLKTSHQRVAVVTHGGVIRLLLAEEKQMPLASAFEIKVAYGDVVVIRN</sequence>
<proteinExistence type="predicted"/>
<dbReference type="EC" id="3.1.3.73" evidence="1"/>
<evidence type="ECO:0000313" key="3">
    <source>
        <dbReference type="Proteomes" id="UP000198598"/>
    </source>
</evidence>
<dbReference type="InterPro" id="IPR029033">
    <property type="entry name" value="His_PPase_superfam"/>
</dbReference>
<dbReference type="AlphaFoldDB" id="A0A1I1GAY8"/>